<comment type="similarity">
    <text evidence="2">Belongs to the FliD family.</text>
</comment>
<keyword evidence="8" id="KW-0966">Cell projection</keyword>
<dbReference type="InterPro" id="IPR040026">
    <property type="entry name" value="FliD"/>
</dbReference>
<evidence type="ECO:0000313" key="9">
    <source>
        <dbReference type="Proteomes" id="UP001596028"/>
    </source>
</evidence>
<dbReference type="InterPro" id="IPR010810">
    <property type="entry name" value="Flagellin_hook_IN_motif"/>
</dbReference>
<dbReference type="InterPro" id="IPR003481">
    <property type="entry name" value="FliD_N"/>
</dbReference>
<evidence type="ECO:0000256" key="1">
    <source>
        <dbReference type="ARBA" id="ARBA00004365"/>
    </source>
</evidence>
<organism evidence="8 9">
    <name type="scientific">Cohnella hongkongensis</name>
    <dbReference type="NCBI Taxonomy" id="178337"/>
    <lineage>
        <taxon>Bacteria</taxon>
        <taxon>Bacillati</taxon>
        <taxon>Bacillota</taxon>
        <taxon>Bacilli</taxon>
        <taxon>Bacillales</taxon>
        <taxon>Paenibacillaceae</taxon>
        <taxon>Cohnella</taxon>
    </lineage>
</organism>
<accession>A0ABV9F6K9</accession>
<dbReference type="RefSeq" id="WP_378092306.1">
    <property type="nucleotide sequence ID" value="NZ_JBHSEP010000002.1"/>
</dbReference>
<protein>
    <recommendedName>
        <fullName evidence="6">Filament cap protein</fullName>
    </recommendedName>
    <alternativeName>
        <fullName evidence="5">Flagellar cap protein</fullName>
    </alternativeName>
</protein>
<evidence type="ECO:0000256" key="4">
    <source>
        <dbReference type="ARBA" id="ARBA00023143"/>
    </source>
</evidence>
<feature type="domain" description="Flagellar hook-associated protein 2 N-terminal" evidence="7">
    <location>
        <begin position="58"/>
        <end position="116"/>
    </location>
</feature>
<dbReference type="PANTHER" id="PTHR30288:SF0">
    <property type="entry name" value="FLAGELLAR HOOK-ASSOCIATED PROTEIN 2"/>
    <property type="match status" value="1"/>
</dbReference>
<name>A0ABV9F6K9_9BACL</name>
<evidence type="ECO:0000313" key="8">
    <source>
        <dbReference type="EMBL" id="MFC4597297.1"/>
    </source>
</evidence>
<dbReference type="Pfam" id="PF02465">
    <property type="entry name" value="FliD_N"/>
    <property type="match status" value="1"/>
</dbReference>
<dbReference type="Pfam" id="PF07196">
    <property type="entry name" value="Flagellin_IN"/>
    <property type="match status" value="1"/>
</dbReference>
<keyword evidence="8" id="KW-0969">Cilium</keyword>
<gene>
    <name evidence="8" type="ORF">ACFO3S_03510</name>
</gene>
<keyword evidence="9" id="KW-1185">Reference proteome</keyword>
<keyword evidence="4" id="KW-0975">Bacterial flagellum</keyword>
<evidence type="ECO:0000256" key="5">
    <source>
        <dbReference type="ARBA" id="ARBA00033074"/>
    </source>
</evidence>
<evidence type="ECO:0000259" key="7">
    <source>
        <dbReference type="Pfam" id="PF02465"/>
    </source>
</evidence>
<dbReference type="PANTHER" id="PTHR30288">
    <property type="entry name" value="FLAGELLAR CAP/ASSEMBLY PROTEIN FLID"/>
    <property type="match status" value="1"/>
</dbReference>
<proteinExistence type="inferred from homology"/>
<evidence type="ECO:0000256" key="2">
    <source>
        <dbReference type="ARBA" id="ARBA00009764"/>
    </source>
</evidence>
<reference evidence="9" key="1">
    <citation type="journal article" date="2019" name="Int. J. Syst. Evol. Microbiol.">
        <title>The Global Catalogue of Microorganisms (GCM) 10K type strain sequencing project: providing services to taxonomists for standard genome sequencing and annotation.</title>
        <authorList>
            <consortium name="The Broad Institute Genomics Platform"/>
            <consortium name="The Broad Institute Genome Sequencing Center for Infectious Disease"/>
            <person name="Wu L."/>
            <person name="Ma J."/>
        </authorList>
    </citation>
    <scope>NUCLEOTIDE SEQUENCE [LARGE SCALE GENOMIC DNA]</scope>
    <source>
        <strain evidence="9">CCUG 49571</strain>
    </source>
</reference>
<dbReference type="EMBL" id="JBHSEP010000002">
    <property type="protein sequence ID" value="MFC4597297.1"/>
    <property type="molecule type" value="Genomic_DNA"/>
</dbReference>
<evidence type="ECO:0000256" key="3">
    <source>
        <dbReference type="ARBA" id="ARBA00011255"/>
    </source>
</evidence>
<comment type="caution">
    <text evidence="8">The sequence shown here is derived from an EMBL/GenBank/DDBJ whole genome shotgun (WGS) entry which is preliminary data.</text>
</comment>
<dbReference type="Proteomes" id="UP001596028">
    <property type="component" value="Unassembled WGS sequence"/>
</dbReference>
<keyword evidence="8" id="KW-0282">Flagellum</keyword>
<comment type="subcellular location">
    <subcellularLocation>
        <location evidence="1">Bacterial flagellum</location>
    </subcellularLocation>
</comment>
<comment type="subunit">
    <text evidence="3">Homopentamer.</text>
</comment>
<sequence length="410" mass="43454">MIDSVTNSNLAVAPVSSYMYSPFHQTGYRQPSGMWMRANPSPYEQFVRKAAENVASFLESSRKLQRSAQELGREAGSLFRSRETQSSDPSAIAVEAKDGAAVGAYRIQVYSLASAQVHVGKEMAGDAPSEQDSGVHRLKLSIAGRETTVDIRMAAGDSNEQALGRIRDAINDARAGVTASLASGGNGTVRLELRSDRTGTDHRFTVTDEAGSAAAWSGITEATAAASDAAYSVNGGAAISAQSNVVELEKGKATAFLLAVTDAPVAVEVRALEEKALARIGRLVADYNDTITRLTEAGGYMSPHVRKSLEGTVSEATFGAIGIRVNGDGTLSVDERALRTRLRTDSERAARAAEGAARSLEQEASRFQAVPASGLLNPHMMALQQFAAYQATMQAYLQIPTTGLLIHSLI</sequence>
<evidence type="ECO:0000256" key="6">
    <source>
        <dbReference type="ARBA" id="ARBA00033192"/>
    </source>
</evidence>